<dbReference type="SUPFAM" id="SSF101801">
    <property type="entry name" value="Surface presentation of antigens (SPOA)"/>
    <property type="match status" value="1"/>
</dbReference>
<evidence type="ECO:0000259" key="11">
    <source>
        <dbReference type="Pfam" id="PF01052"/>
    </source>
</evidence>
<feature type="region of interest" description="Disordered" evidence="10">
    <location>
        <begin position="348"/>
        <end position="381"/>
    </location>
</feature>
<dbReference type="STRING" id="796943.HMPREF9625_00954"/>
<proteinExistence type="inferred from homology"/>
<evidence type="ECO:0000256" key="1">
    <source>
        <dbReference type="ARBA" id="ARBA00004117"/>
    </source>
</evidence>
<evidence type="ECO:0000256" key="3">
    <source>
        <dbReference type="ARBA" id="ARBA00011049"/>
    </source>
</evidence>
<dbReference type="PANTHER" id="PTHR30034">
    <property type="entry name" value="FLAGELLAR MOTOR SWITCH PROTEIN FLIM"/>
    <property type="match status" value="1"/>
</dbReference>
<dbReference type="Pfam" id="PF02154">
    <property type="entry name" value="FliM"/>
    <property type="match status" value="1"/>
</dbReference>
<organism evidence="12 13">
    <name type="scientific">Oribacterium parvum ACB1</name>
    <dbReference type="NCBI Taxonomy" id="796943"/>
    <lineage>
        <taxon>Bacteria</taxon>
        <taxon>Bacillati</taxon>
        <taxon>Bacillota</taxon>
        <taxon>Clostridia</taxon>
        <taxon>Lachnospirales</taxon>
        <taxon>Lachnospiraceae</taxon>
        <taxon>Oribacterium</taxon>
    </lineage>
</organism>
<dbReference type="Gene3D" id="3.40.1550.10">
    <property type="entry name" value="CheC-like"/>
    <property type="match status" value="1"/>
</dbReference>
<dbReference type="InterPro" id="IPR001689">
    <property type="entry name" value="Flag_FliM"/>
</dbReference>
<dbReference type="Gene3D" id="2.30.330.10">
    <property type="entry name" value="SpoA-like"/>
    <property type="match status" value="1"/>
</dbReference>
<dbReference type="GO" id="GO:0050918">
    <property type="term" value="P:positive chemotaxis"/>
    <property type="evidence" value="ECO:0007669"/>
    <property type="project" value="TreeGrafter"/>
</dbReference>
<evidence type="ECO:0000256" key="4">
    <source>
        <dbReference type="ARBA" id="ARBA00021898"/>
    </source>
</evidence>
<dbReference type="EMBL" id="AFZC02000003">
    <property type="protein sequence ID" value="EHL10758.1"/>
    <property type="molecule type" value="Genomic_DNA"/>
</dbReference>
<dbReference type="RefSeq" id="WP_009534810.1">
    <property type="nucleotide sequence ID" value="NZ_KE148312.1"/>
</dbReference>
<keyword evidence="12" id="KW-0282">Flagellum</keyword>
<keyword evidence="8" id="KW-0472">Membrane</keyword>
<reference evidence="12" key="1">
    <citation type="submission" date="2011-08" db="EMBL/GenBank/DDBJ databases">
        <authorList>
            <consortium name="The Broad Institute Genome Sequencing Platform"/>
            <person name="Earl A."/>
            <person name="Ward D."/>
            <person name="Feldgarden M."/>
            <person name="Gevers D."/>
            <person name="Sizova M."/>
            <person name="Hazen A."/>
            <person name="Epstein S."/>
            <person name="Young S.K."/>
            <person name="Zeng Q."/>
            <person name="Gargeya S."/>
            <person name="Fitzgerald M."/>
            <person name="Haas B."/>
            <person name="Abouelleil A."/>
            <person name="Alvarado L."/>
            <person name="Arachchi H.M."/>
            <person name="Berlin A."/>
            <person name="Brown A."/>
            <person name="Chapman S.B."/>
            <person name="Chen Z."/>
            <person name="Dunbar C."/>
            <person name="Freedman E."/>
            <person name="Gearin G."/>
            <person name="Gellesch M."/>
            <person name="Goldberg J."/>
            <person name="Griggs A."/>
            <person name="Gujja S."/>
            <person name="Heiman D."/>
            <person name="Howarth C."/>
            <person name="Larson L."/>
            <person name="Lui A."/>
            <person name="MacDonald P.J.P."/>
            <person name="Montmayeur A."/>
            <person name="Murphy C."/>
            <person name="Neiman D."/>
            <person name="Pearson M."/>
            <person name="Priest M."/>
            <person name="Roberts A."/>
            <person name="Saif S."/>
            <person name="Shea T."/>
            <person name="Shenoy N."/>
            <person name="Sisk P."/>
            <person name="Stolte C."/>
            <person name="Sykes S."/>
            <person name="Wortman J."/>
            <person name="Nusbaum C."/>
            <person name="Birren B."/>
        </authorList>
    </citation>
    <scope>NUCLEOTIDE SEQUENCE</scope>
    <source>
        <strain evidence="12">ACB1</strain>
    </source>
</reference>
<evidence type="ECO:0000313" key="12">
    <source>
        <dbReference type="EMBL" id="EHL10758.1"/>
    </source>
</evidence>
<dbReference type="SUPFAM" id="SSF103039">
    <property type="entry name" value="CheC-like"/>
    <property type="match status" value="1"/>
</dbReference>
<evidence type="ECO:0000256" key="10">
    <source>
        <dbReference type="SAM" id="MobiDB-lite"/>
    </source>
</evidence>
<evidence type="ECO:0000256" key="9">
    <source>
        <dbReference type="ARBA" id="ARBA00023143"/>
    </source>
</evidence>
<keyword evidence="9" id="KW-0975">Bacterial flagellum</keyword>
<dbReference type="Proteomes" id="UP000018461">
    <property type="component" value="Unassembled WGS sequence"/>
</dbReference>
<keyword evidence="7" id="KW-0283">Flagellar rotation</keyword>
<dbReference type="GO" id="GO:0071978">
    <property type="term" value="P:bacterial-type flagellum-dependent swarming motility"/>
    <property type="evidence" value="ECO:0007669"/>
    <property type="project" value="TreeGrafter"/>
</dbReference>
<reference evidence="12" key="2">
    <citation type="submission" date="2013-03" db="EMBL/GenBank/DDBJ databases">
        <title>The Genome Sequence of Oribacterium sp. ACB1.</title>
        <authorList>
            <consortium name="The Broad Institute Genomics Platform"/>
            <consortium name="The Broad Institute Genome Sequencing Center for Infectious Disease"/>
            <person name="Earl A."/>
            <person name="Ward D."/>
            <person name="Feldgarden M."/>
            <person name="Gevers D."/>
            <person name="Sizova M."/>
            <person name="Hazen A."/>
            <person name="Epstein S."/>
            <person name="Walker B."/>
            <person name="Young S."/>
            <person name="Zeng Q."/>
            <person name="Gargeya S."/>
            <person name="Fitzgerald M."/>
            <person name="Haas B."/>
            <person name="Abouelleil A."/>
            <person name="Allen A.W."/>
            <person name="Alvarado L."/>
            <person name="Arachchi H.M."/>
            <person name="Berlin A.M."/>
            <person name="Chapman S.B."/>
            <person name="Gainer-Dewar J."/>
            <person name="Goldberg J."/>
            <person name="Griggs A."/>
            <person name="Gujja S."/>
            <person name="Hansen M."/>
            <person name="Howarth C."/>
            <person name="Imamovic A."/>
            <person name="Ireland A."/>
            <person name="Larimer J."/>
            <person name="McCowan C."/>
            <person name="Murphy C."/>
            <person name="Pearson M."/>
            <person name="Poon T.W."/>
            <person name="Priest M."/>
            <person name="Roberts A."/>
            <person name="Saif S."/>
            <person name="Shea T."/>
            <person name="Sisk P."/>
            <person name="Sykes S."/>
            <person name="Wortman J."/>
            <person name="Nusbaum C."/>
            <person name="Birren B."/>
        </authorList>
    </citation>
    <scope>NUCLEOTIDE SEQUENCE [LARGE SCALE GENOMIC DNA]</scope>
    <source>
        <strain evidence="12">ACB1</strain>
    </source>
</reference>
<evidence type="ECO:0000256" key="5">
    <source>
        <dbReference type="ARBA" id="ARBA00022475"/>
    </source>
</evidence>
<feature type="compositionally biased region" description="Basic and acidic residues" evidence="10">
    <location>
        <begin position="362"/>
        <end position="375"/>
    </location>
</feature>
<keyword evidence="12" id="KW-0969">Cilium</keyword>
<sequence>MADVLSQSQIDALLKSMQDTPPKEEAVETDLDEILDQLNNEESQVQEDHYSKYDFYSPRKFTKEKIRLLKSIFDNYARILTSQVNGIFRTTTDITVLELRETRYYEYVNAFHENDCMTIVETHVEGKGKSNVPLMAYLSPGLTLTLVSHMLGGTESFLKTEGEYRYTDVEMALYKRIMDYIVHALGDGFSNYINAEFKIAKVETNPSMVQEVGLDETVVIVVLNVDISGLAMERIRLCLPGTLLEHIFKIIDNRKHLARGFAYENNQDIIMQHLRASEFPMTGQLGIVRLDIEDLYHLKVGDVIDLNREKDSAVKLYVGRQPWFTGKMGVFKKNIAVRIEERIMQKEDLPKEDTAEEDLLEEVPREEASGEKLPESIDVSAMADSPDADAKIESPNTGVMAEDVQELLEDVSSEYSLAE</sequence>
<dbReference type="GO" id="GO:0005886">
    <property type="term" value="C:plasma membrane"/>
    <property type="evidence" value="ECO:0007669"/>
    <property type="project" value="UniProtKB-SubCell"/>
</dbReference>
<name>G9WNM1_9FIRM</name>
<evidence type="ECO:0000256" key="2">
    <source>
        <dbReference type="ARBA" id="ARBA00004202"/>
    </source>
</evidence>
<evidence type="ECO:0000313" key="13">
    <source>
        <dbReference type="Proteomes" id="UP000018461"/>
    </source>
</evidence>
<keyword evidence="12" id="KW-0966">Cell projection</keyword>
<dbReference type="AlphaFoldDB" id="G9WNM1"/>
<dbReference type="InterPro" id="IPR001543">
    <property type="entry name" value="FliN-like_C"/>
</dbReference>
<comment type="caution">
    <text evidence="12">The sequence shown here is derived from an EMBL/GenBank/DDBJ whole genome shotgun (WGS) entry which is preliminary data.</text>
</comment>
<accession>G9WNM1</accession>
<keyword evidence="13" id="KW-1185">Reference proteome</keyword>
<dbReference type="InterPro" id="IPR028976">
    <property type="entry name" value="CheC-like_sf"/>
</dbReference>
<dbReference type="HOGENOM" id="CLU_052646_0_0_9"/>
<gene>
    <name evidence="12" type="ORF">HMPREF9625_00954</name>
</gene>
<keyword evidence="6" id="KW-0145">Chemotaxis</keyword>
<evidence type="ECO:0000256" key="7">
    <source>
        <dbReference type="ARBA" id="ARBA00022779"/>
    </source>
</evidence>
<dbReference type="Pfam" id="PF01052">
    <property type="entry name" value="FliMN_C"/>
    <property type="match status" value="1"/>
</dbReference>
<evidence type="ECO:0000256" key="8">
    <source>
        <dbReference type="ARBA" id="ARBA00023136"/>
    </source>
</evidence>
<evidence type="ECO:0000256" key="6">
    <source>
        <dbReference type="ARBA" id="ARBA00022500"/>
    </source>
</evidence>
<comment type="similarity">
    <text evidence="3">Belongs to the FliM family.</text>
</comment>
<dbReference type="PANTHER" id="PTHR30034:SF6">
    <property type="entry name" value="YOP PROTEINS TRANSLOCATION PROTEIN Q"/>
    <property type="match status" value="1"/>
</dbReference>
<protein>
    <recommendedName>
        <fullName evidence="4">Flagellar motor switch protein FliM</fullName>
    </recommendedName>
</protein>
<comment type="subcellular location">
    <subcellularLocation>
        <location evidence="1">Bacterial flagellum basal body</location>
    </subcellularLocation>
    <subcellularLocation>
        <location evidence="2">Cell membrane</location>
        <topology evidence="2">Peripheral membrane protein</topology>
    </subcellularLocation>
</comment>
<dbReference type="InterPro" id="IPR036429">
    <property type="entry name" value="SpoA-like_sf"/>
</dbReference>
<keyword evidence="5" id="KW-1003">Cell membrane</keyword>
<feature type="domain" description="Flagellar motor switch protein FliN-like C-terminal" evidence="11">
    <location>
        <begin position="273"/>
        <end position="343"/>
    </location>
</feature>
<dbReference type="CDD" id="cd17908">
    <property type="entry name" value="FliM"/>
    <property type="match status" value="1"/>
</dbReference>
<dbReference type="GO" id="GO:0009425">
    <property type="term" value="C:bacterial-type flagellum basal body"/>
    <property type="evidence" value="ECO:0007669"/>
    <property type="project" value="UniProtKB-SubCell"/>
</dbReference>
<dbReference type="PATRIC" id="fig|796943.3.peg.1371"/>
<dbReference type="GO" id="GO:0003774">
    <property type="term" value="F:cytoskeletal motor activity"/>
    <property type="evidence" value="ECO:0007669"/>
    <property type="project" value="InterPro"/>
</dbReference>